<feature type="compositionally biased region" description="Basic and acidic residues" evidence="1">
    <location>
        <begin position="504"/>
        <end position="515"/>
    </location>
</feature>
<dbReference type="AlphaFoldDB" id="A0AAV9TR73"/>
<feature type="compositionally biased region" description="Basic and acidic residues" evidence="1">
    <location>
        <begin position="530"/>
        <end position="539"/>
    </location>
</feature>
<feature type="region of interest" description="Disordered" evidence="1">
    <location>
        <begin position="208"/>
        <end position="243"/>
    </location>
</feature>
<evidence type="ECO:0000313" key="3">
    <source>
        <dbReference type="EMBL" id="KAK6225133.1"/>
    </source>
</evidence>
<dbReference type="Proteomes" id="UP001327957">
    <property type="component" value="Unassembled WGS sequence"/>
</dbReference>
<dbReference type="EMBL" id="JASAOK010000036">
    <property type="protein sequence ID" value="KAK6218083.1"/>
    <property type="molecule type" value="Genomic_DNA"/>
</dbReference>
<organism evidence="4 5">
    <name type="scientific">Colletotrichum tabaci</name>
    <dbReference type="NCBI Taxonomy" id="1209068"/>
    <lineage>
        <taxon>Eukaryota</taxon>
        <taxon>Fungi</taxon>
        <taxon>Dikarya</taxon>
        <taxon>Ascomycota</taxon>
        <taxon>Pezizomycotina</taxon>
        <taxon>Sordariomycetes</taxon>
        <taxon>Hypocreomycetidae</taxon>
        <taxon>Glomerellales</taxon>
        <taxon>Glomerellaceae</taxon>
        <taxon>Colletotrichum</taxon>
        <taxon>Colletotrichum destructivum species complex</taxon>
    </lineage>
</organism>
<evidence type="ECO:0000313" key="4">
    <source>
        <dbReference type="EMBL" id="KAK6225142.1"/>
    </source>
</evidence>
<feature type="region of interest" description="Disordered" evidence="1">
    <location>
        <begin position="494"/>
        <end position="539"/>
    </location>
</feature>
<evidence type="ECO:0000313" key="2">
    <source>
        <dbReference type="EMBL" id="KAK6218083.1"/>
    </source>
</evidence>
<dbReference type="EMBL" id="JASAOK010000007">
    <property type="protein sequence ID" value="KAK6225133.1"/>
    <property type="molecule type" value="Genomic_DNA"/>
</dbReference>
<accession>A0AAV9TR73</accession>
<comment type="caution">
    <text evidence="4">The sequence shown here is derived from an EMBL/GenBank/DDBJ whole genome shotgun (WGS) entry which is preliminary data.</text>
</comment>
<protein>
    <recommendedName>
        <fullName evidence="6">Glycosyl transferase</fullName>
    </recommendedName>
</protein>
<sequence length="604" mass="69352">MANPSDPSQQRLVAMGSITPNLLPIPSAFTRFIDHATWGDVDEVFTGQSEPKKIGSYIAYAIAQWEHDGLVSRDLWRHFVRDFHGWTVEVFNAAGNVMKEILRDTLRERGVYVAKNRENIATNLFECLEHEGYREWSLEEVEEVAKDASKFRIAIQSDDFFSDITGVEGIFTKGPQLRDDRRDTMTRVRDHRQEAVSHAKHMEELLDDTADRLRRPAPVPSGREASPAPFKKHPNVDTRPRRSARFSFIDHDDEEYILSGDEDDHGGPFGRGVPQRRRDSTRPPPPAFDDTRGNEEDRMPSRQFGDLARILNTDKMKYGGDMYDVFDMKVAVFFDACSKVDIKPQHYAIAFSLMLRDKAADFYYRRMCKSGITDFTVMMNMVRNHFETPQMRQSYISEWRDTTFVNVNERNPDKTKAEVLEILIERLEVIQRALPESMQNEEAMTMQLLNACAGIEECNLRLCNPAPTLGGVCAQLRSSIATAMRVVPHRQYTSEGNDQYVTDRQYRGSGRDNRFGRRGHSQGNTSSSNSRDRGPPTDKKCYVCRQHGCYSTRHTADERREAYAKFKSNKHVKDPSKNTYTSFLASYEGCDYNSSSDEDIRHHL</sequence>
<keyword evidence="5" id="KW-1185">Reference proteome</keyword>
<evidence type="ECO:0000313" key="5">
    <source>
        <dbReference type="Proteomes" id="UP001327957"/>
    </source>
</evidence>
<dbReference type="EMBL" id="JASAOK010000006">
    <property type="protein sequence ID" value="KAK6225142.1"/>
    <property type="molecule type" value="Genomic_DNA"/>
</dbReference>
<evidence type="ECO:0008006" key="6">
    <source>
        <dbReference type="Google" id="ProtNLM"/>
    </source>
</evidence>
<gene>
    <name evidence="4" type="ORF">QIS74_02523</name>
    <name evidence="3" type="ORF">QIS74_02531</name>
    <name evidence="2" type="ORF">QIS74_06594</name>
</gene>
<reference evidence="4 5" key="1">
    <citation type="submission" date="2023-04" db="EMBL/GenBank/DDBJ databases">
        <title>Colletotrichum tabacum stain YC1 causing leaf anthracnose on Nicotiana tabacum(L.) cv.</title>
        <authorList>
            <person name="Ji Z."/>
            <person name="Wang M."/>
            <person name="Zhang J."/>
            <person name="Wang N."/>
            <person name="Zhou Z."/>
        </authorList>
    </citation>
    <scope>NUCLEOTIDE SEQUENCE [LARGE SCALE GENOMIC DNA]</scope>
    <source>
        <strain evidence="4 5">YC1</strain>
    </source>
</reference>
<name>A0AAV9TR73_9PEZI</name>
<feature type="region of interest" description="Disordered" evidence="1">
    <location>
        <begin position="257"/>
        <end position="301"/>
    </location>
</feature>
<feature type="compositionally biased region" description="Basic and acidic residues" evidence="1">
    <location>
        <begin position="289"/>
        <end position="300"/>
    </location>
</feature>
<evidence type="ECO:0000256" key="1">
    <source>
        <dbReference type="SAM" id="MobiDB-lite"/>
    </source>
</evidence>
<proteinExistence type="predicted"/>